<proteinExistence type="predicted"/>
<dbReference type="CDD" id="cd04301">
    <property type="entry name" value="NAT_SF"/>
    <property type="match status" value="2"/>
</dbReference>
<gene>
    <name evidence="2" type="ORF">BG261_01740</name>
</gene>
<comment type="caution">
    <text evidence="2">The sequence shown here is derived from an EMBL/GenBank/DDBJ whole genome shotgun (WGS) entry which is preliminary data.</text>
</comment>
<accession>A0A1E8GM44</accession>
<organism evidence="2 3">
    <name type="scientific">Floricoccus tropicus</name>
    <dbReference type="NCBI Taxonomy" id="1859473"/>
    <lineage>
        <taxon>Bacteria</taxon>
        <taxon>Bacillati</taxon>
        <taxon>Bacillota</taxon>
        <taxon>Bacilli</taxon>
        <taxon>Lactobacillales</taxon>
        <taxon>Streptococcaceae</taxon>
        <taxon>Floricoccus</taxon>
    </lineage>
</organism>
<evidence type="ECO:0000313" key="2">
    <source>
        <dbReference type="EMBL" id="OFI49329.1"/>
    </source>
</evidence>
<name>A0A1E8GM44_9LACT</name>
<dbReference type="InterPro" id="IPR016181">
    <property type="entry name" value="Acyl_CoA_acyltransferase"/>
</dbReference>
<sequence length="346" mass="40076">MGNIKLVRAEIVYLNQLENLIKEFTENKEQIHGASRVTEYKNLVNWVIDVRDFEEKNKVPDNLVPAIQYYAIRESDDKLIGLINLRLELNDYLLNFGGHIGYSVLPSERKKGYAKEMLGLVVDEARKEGLSKVLITCDENNIGSRKTIEANGGVLEDVRYDPHDNENTCRYWIDTDPVVLVKPSLEYAEQLIEYKNEYDTPYIVAGSRLQDYDDINKWIEYLKTQENIDIVKQGRVPSLEYLAVRKSDKKIIGLVNIRLQLNDYLKKYIGHIGYSVSPNERRKGYACKMLEQALSIANSYELKKVLLVCDDDNLASAKTIEKNNGILENKIFNEDKILQRRYWINL</sequence>
<dbReference type="InterPro" id="IPR000182">
    <property type="entry name" value="GNAT_dom"/>
</dbReference>
<evidence type="ECO:0000259" key="1">
    <source>
        <dbReference type="PROSITE" id="PS51186"/>
    </source>
</evidence>
<dbReference type="OrthoDB" id="9797989at2"/>
<dbReference type="Proteomes" id="UP000178622">
    <property type="component" value="Unassembled WGS sequence"/>
</dbReference>
<dbReference type="AlphaFoldDB" id="A0A1E8GM44"/>
<dbReference type="EMBL" id="MKIR01000012">
    <property type="protein sequence ID" value="OFI49329.1"/>
    <property type="molecule type" value="Genomic_DNA"/>
</dbReference>
<feature type="domain" description="N-acetyltransferase" evidence="1">
    <location>
        <begin position="178"/>
        <end position="346"/>
    </location>
</feature>
<dbReference type="RefSeq" id="WP_070791853.1">
    <property type="nucleotide sequence ID" value="NZ_MKIR01000012.1"/>
</dbReference>
<feature type="domain" description="N-acetyltransferase" evidence="1">
    <location>
        <begin position="29"/>
        <end position="176"/>
    </location>
</feature>
<reference evidence="3" key="1">
    <citation type="submission" date="2016-09" db="EMBL/GenBank/DDBJ databases">
        <title>Draft genome sequence of a novel species of the family Streptococcaceae isolated from flowers.</title>
        <authorList>
            <person name="Chuah L.-O."/>
            <person name="Yap K.-P."/>
            <person name="Thong K.L."/>
            <person name="Liong M.T."/>
            <person name="Ahmad R."/>
            <person name="Rusul G."/>
        </authorList>
    </citation>
    <scope>NUCLEOTIDE SEQUENCE [LARGE SCALE GENOMIC DNA]</scope>
    <source>
        <strain evidence="3">DF1</strain>
    </source>
</reference>
<protein>
    <recommendedName>
        <fullName evidence="1">N-acetyltransferase domain-containing protein</fullName>
    </recommendedName>
</protein>
<dbReference type="GO" id="GO:0016747">
    <property type="term" value="F:acyltransferase activity, transferring groups other than amino-acyl groups"/>
    <property type="evidence" value="ECO:0007669"/>
    <property type="project" value="InterPro"/>
</dbReference>
<keyword evidence="3" id="KW-1185">Reference proteome</keyword>
<dbReference type="SUPFAM" id="SSF55729">
    <property type="entry name" value="Acyl-CoA N-acyltransferases (Nat)"/>
    <property type="match status" value="2"/>
</dbReference>
<dbReference type="PANTHER" id="PTHR39173">
    <property type="entry name" value="ACETYLTRANSFERASE"/>
    <property type="match status" value="1"/>
</dbReference>
<dbReference type="STRING" id="1859473.BG261_01740"/>
<dbReference type="PROSITE" id="PS51186">
    <property type="entry name" value="GNAT"/>
    <property type="match status" value="2"/>
</dbReference>
<dbReference type="PANTHER" id="PTHR39173:SF1">
    <property type="entry name" value="ACETYLTRANSFERASE"/>
    <property type="match status" value="1"/>
</dbReference>
<dbReference type="Gene3D" id="3.40.630.30">
    <property type="match status" value="2"/>
</dbReference>
<evidence type="ECO:0000313" key="3">
    <source>
        <dbReference type="Proteomes" id="UP000178622"/>
    </source>
</evidence>
<dbReference type="Pfam" id="PF13302">
    <property type="entry name" value="Acetyltransf_3"/>
    <property type="match status" value="2"/>
</dbReference>